<dbReference type="Proteomes" id="UP001165366">
    <property type="component" value="Unassembled WGS sequence"/>
</dbReference>
<keyword evidence="5 7" id="KW-0520">NAD</keyword>
<feature type="binding site" evidence="7">
    <location>
        <begin position="116"/>
        <end position="118"/>
    </location>
    <ligand>
        <name>NAD(+)</name>
        <dbReference type="ChEBI" id="CHEBI:57540"/>
    </ligand>
</feature>
<dbReference type="InterPro" id="IPR036291">
    <property type="entry name" value="NAD(P)-bd_dom_sf"/>
</dbReference>
<proteinExistence type="inferred from homology"/>
<comment type="catalytic activity">
    <reaction evidence="6 7">
        <text>(S)-lactate + NAD(+) = pyruvate + NADH + H(+)</text>
        <dbReference type="Rhea" id="RHEA:23444"/>
        <dbReference type="ChEBI" id="CHEBI:15361"/>
        <dbReference type="ChEBI" id="CHEBI:15378"/>
        <dbReference type="ChEBI" id="CHEBI:16651"/>
        <dbReference type="ChEBI" id="CHEBI:57540"/>
        <dbReference type="ChEBI" id="CHEBI:57945"/>
        <dbReference type="EC" id="1.1.1.27"/>
    </reaction>
</comment>
<dbReference type="PIRSF" id="PIRSF000102">
    <property type="entry name" value="Lac_mal_DH"/>
    <property type="match status" value="1"/>
</dbReference>
<evidence type="ECO:0000256" key="6">
    <source>
        <dbReference type="ARBA" id="ARBA00049258"/>
    </source>
</evidence>
<evidence type="ECO:0000313" key="11">
    <source>
        <dbReference type="Proteomes" id="UP001165366"/>
    </source>
</evidence>
<feature type="binding site" evidence="7">
    <location>
        <position position="88"/>
    </location>
    <ligand>
        <name>substrate</name>
    </ligand>
</feature>
<dbReference type="Pfam" id="PF00056">
    <property type="entry name" value="Ldh_1_N"/>
    <property type="match status" value="1"/>
</dbReference>
<dbReference type="InterPro" id="IPR011304">
    <property type="entry name" value="L-lactate_DH"/>
</dbReference>
<feature type="modified residue" description="Phosphotyrosine" evidence="7">
    <location>
        <position position="214"/>
    </location>
</feature>
<keyword evidence="7" id="KW-0597">Phosphoprotein</keyword>
<dbReference type="Gene3D" id="3.40.50.720">
    <property type="entry name" value="NAD(P)-binding Rossmann-like Domain"/>
    <property type="match status" value="1"/>
</dbReference>
<evidence type="ECO:0000259" key="9">
    <source>
        <dbReference type="Pfam" id="PF02866"/>
    </source>
</evidence>
<dbReference type="GO" id="GO:0004459">
    <property type="term" value="F:L-lactate dehydrogenase (NAD+) activity"/>
    <property type="evidence" value="ECO:0007669"/>
    <property type="project" value="UniProtKB-EC"/>
</dbReference>
<evidence type="ECO:0000313" key="10">
    <source>
        <dbReference type="EMBL" id="MCG2588509.1"/>
    </source>
</evidence>
<dbReference type="HAMAP" id="MF_00488">
    <property type="entry name" value="Lactate_dehydrog"/>
    <property type="match status" value="1"/>
</dbReference>
<organism evidence="10 11">
    <name type="scientific">Rhodohalobacter sulfatireducens</name>
    <dbReference type="NCBI Taxonomy" id="2911366"/>
    <lineage>
        <taxon>Bacteria</taxon>
        <taxon>Pseudomonadati</taxon>
        <taxon>Balneolota</taxon>
        <taxon>Balneolia</taxon>
        <taxon>Balneolales</taxon>
        <taxon>Balneolaceae</taxon>
        <taxon>Rhodohalobacter</taxon>
    </lineage>
</organism>
<evidence type="ECO:0000256" key="5">
    <source>
        <dbReference type="ARBA" id="ARBA00023027"/>
    </source>
</evidence>
<name>A0ABS9KCD5_9BACT</name>
<feature type="active site" description="Proton acceptor" evidence="7">
    <location>
        <position position="173"/>
    </location>
</feature>
<comment type="subcellular location">
    <subcellularLocation>
        <location evidence="7">Cytoplasm</location>
    </subcellularLocation>
</comment>
<evidence type="ECO:0000256" key="3">
    <source>
        <dbReference type="ARBA" id="ARBA00012967"/>
    </source>
</evidence>
<dbReference type="SUPFAM" id="SSF56327">
    <property type="entry name" value="LDH C-terminal domain-like"/>
    <property type="match status" value="1"/>
</dbReference>
<feature type="binding site" evidence="7">
    <location>
        <position position="141"/>
    </location>
    <ligand>
        <name>NAD(+)</name>
        <dbReference type="ChEBI" id="CHEBI:57540"/>
    </ligand>
</feature>
<gene>
    <name evidence="7" type="primary">ldh</name>
    <name evidence="10" type="ORF">L6773_08040</name>
</gene>
<dbReference type="InterPro" id="IPR022383">
    <property type="entry name" value="Lactate/malate_DH_C"/>
</dbReference>
<dbReference type="PANTHER" id="PTHR43128:SF16">
    <property type="entry name" value="L-LACTATE DEHYDROGENASE"/>
    <property type="match status" value="1"/>
</dbReference>
<dbReference type="PROSITE" id="PS00064">
    <property type="entry name" value="L_LDH"/>
    <property type="match status" value="1"/>
</dbReference>
<comment type="caution">
    <text evidence="7">Lacks conserved residue(s) required for the propagation of feature annotation.</text>
</comment>
<dbReference type="NCBIfam" id="TIGR01771">
    <property type="entry name" value="L-LDH-NAD"/>
    <property type="match status" value="1"/>
</dbReference>
<feature type="binding site" evidence="7">
    <location>
        <position position="14"/>
    </location>
    <ligand>
        <name>NAD(+)</name>
        <dbReference type="ChEBI" id="CHEBI:57540"/>
    </ligand>
</feature>
<dbReference type="InterPro" id="IPR001236">
    <property type="entry name" value="Lactate/malate_DH_N"/>
</dbReference>
<comment type="subunit">
    <text evidence="7">Homotetramer.</text>
</comment>
<evidence type="ECO:0000256" key="2">
    <source>
        <dbReference type="ARBA" id="ARBA00006054"/>
    </source>
</evidence>
<dbReference type="Gene3D" id="3.90.110.10">
    <property type="entry name" value="Lactate dehydrogenase/glycoside hydrolase, family 4, C-terminal"/>
    <property type="match status" value="1"/>
</dbReference>
<dbReference type="InterPro" id="IPR015955">
    <property type="entry name" value="Lactate_DH/Glyco_Ohase_4_C"/>
</dbReference>
<reference evidence="10" key="1">
    <citation type="submission" date="2022-01" db="EMBL/GenBank/DDBJ databases">
        <authorList>
            <person name="Wang Y."/>
        </authorList>
    </citation>
    <scope>NUCLEOTIDE SEQUENCE</scope>
    <source>
        <strain evidence="10">WB101</strain>
    </source>
</reference>
<protein>
    <recommendedName>
        <fullName evidence="3 7">L-lactate dehydrogenase</fullName>
        <shortName evidence="7">L-LDH</shortName>
        <ecNumber evidence="3 7">1.1.1.27</ecNumber>
    </recommendedName>
</protein>
<feature type="domain" description="Lactate/malate dehydrogenase C-terminal" evidence="9">
    <location>
        <begin position="143"/>
        <end position="305"/>
    </location>
</feature>
<dbReference type="PRINTS" id="PR00086">
    <property type="entry name" value="LLDHDRGNASE"/>
</dbReference>
<dbReference type="EMBL" id="JAKLWS010000007">
    <property type="protein sequence ID" value="MCG2588509.1"/>
    <property type="molecule type" value="Genomic_DNA"/>
</dbReference>
<dbReference type="InterPro" id="IPR001557">
    <property type="entry name" value="L-lactate/malate_DH"/>
</dbReference>
<feature type="domain" description="Lactate/malate dehydrogenase N-terminal" evidence="8">
    <location>
        <begin position="6"/>
        <end position="140"/>
    </location>
</feature>
<dbReference type="InterPro" id="IPR018177">
    <property type="entry name" value="L-lactate_DH_AS"/>
</dbReference>
<sequence>MKTKSVGIIGMGWVGSSVASSILQQGVCRELLLNDINEEIAEGEAMDLNHGSPFYPSANVKAATVEDMLKCDAIVITAGRGGESDESRLNLLNENIKIVRTISKQLKGYEGILIVVSNPVDVITYYYQKLTGIPSNRVMGTGTMLDTARLMDIVGDKINVDSKSIKAEVIGEHGDSEVVLWSKALVGNTPLQSWEGWSKEYENEITEQVKNAAYEIIKRKGATNHAIGMVTATLIKWIMRNENRIITVSSVVNGAYSLNDVAISLPCLISSNGIERILESEISMEEMENLRHSASVIHDAINSVKS</sequence>
<keyword evidence="11" id="KW-1185">Reference proteome</keyword>
<dbReference type="EC" id="1.1.1.27" evidence="3 7"/>
<feature type="binding site" evidence="7">
    <location>
        <position position="35"/>
    </location>
    <ligand>
        <name>NAD(+)</name>
        <dbReference type="ChEBI" id="CHEBI:57540"/>
    </ligand>
</feature>
<dbReference type="SUPFAM" id="SSF51735">
    <property type="entry name" value="NAD(P)-binding Rossmann-fold domains"/>
    <property type="match status" value="1"/>
</dbReference>
<evidence type="ECO:0000259" key="8">
    <source>
        <dbReference type="Pfam" id="PF00056"/>
    </source>
</evidence>
<feature type="binding site" evidence="7">
    <location>
        <begin position="146"/>
        <end position="149"/>
    </location>
    <ligand>
        <name>substrate</name>
    </ligand>
</feature>
<dbReference type="PANTHER" id="PTHR43128">
    <property type="entry name" value="L-2-HYDROXYCARBOXYLATE DEHYDROGENASE (NAD(P)(+))"/>
    <property type="match status" value="1"/>
</dbReference>
<feature type="binding site" evidence="7">
    <location>
        <position position="101"/>
    </location>
    <ligand>
        <name>NAD(+)</name>
        <dbReference type="ChEBI" id="CHEBI:57540"/>
    </ligand>
</feature>
<dbReference type="Pfam" id="PF02866">
    <property type="entry name" value="Ldh_1_C"/>
    <property type="match status" value="1"/>
</dbReference>
<evidence type="ECO:0000256" key="7">
    <source>
        <dbReference type="HAMAP-Rule" id="MF_00488"/>
    </source>
</evidence>
<reference evidence="10" key="2">
    <citation type="submission" date="2024-05" db="EMBL/GenBank/DDBJ databases">
        <title>Rhodohalobacter halophilus gen. nov., sp. nov., a moderately halophilic member of the family Balneolaceae.</title>
        <authorList>
            <person name="Xia J."/>
        </authorList>
    </citation>
    <scope>NUCLEOTIDE SEQUENCE</scope>
    <source>
        <strain evidence="10">WB101</strain>
    </source>
</reference>
<comment type="caution">
    <text evidence="10">The sequence shown here is derived from an EMBL/GenBank/DDBJ whole genome shotgun (WGS) entry which is preliminary data.</text>
</comment>
<accession>A0ABS9KCD5</accession>
<feature type="binding site" evidence="7">
    <location>
        <position position="223"/>
    </location>
    <ligand>
        <name>substrate</name>
    </ligand>
</feature>
<comment type="pathway">
    <text evidence="1 7">Fermentation; pyruvate fermentation to lactate; (S)-lactate from pyruvate: step 1/1.</text>
</comment>
<comment type="similarity">
    <text evidence="2 7">Belongs to the LDH/MDH superfamily. LDH family.</text>
</comment>
<evidence type="ECO:0000256" key="1">
    <source>
        <dbReference type="ARBA" id="ARBA00004843"/>
    </source>
</evidence>
<keyword evidence="7" id="KW-0963">Cytoplasm</keyword>
<comment type="function">
    <text evidence="7">Catalyzes the conversion of lactate to pyruvate.</text>
</comment>
<feature type="binding site" evidence="7">
    <location>
        <begin position="118"/>
        <end position="121"/>
    </location>
    <ligand>
        <name>substrate</name>
    </ligand>
</feature>
<evidence type="ECO:0000256" key="4">
    <source>
        <dbReference type="ARBA" id="ARBA00023002"/>
    </source>
</evidence>
<keyword evidence="4 7" id="KW-0560">Oxidoreductase</keyword>
<dbReference type="RefSeq" id="WP_237853351.1">
    <property type="nucleotide sequence ID" value="NZ_JAKLWS010000007.1"/>
</dbReference>